<dbReference type="InterPro" id="IPR041569">
    <property type="entry name" value="AAA_lid_3"/>
</dbReference>
<name>A0A4Z1T9R1_GIAMU</name>
<dbReference type="InterPro" id="IPR003593">
    <property type="entry name" value="AAA+_ATPase"/>
</dbReference>
<dbReference type="Proteomes" id="UP000315496">
    <property type="component" value="Chromosome 1"/>
</dbReference>
<feature type="domain" description="AAA+ ATPase" evidence="6">
    <location>
        <begin position="243"/>
        <end position="392"/>
    </location>
</feature>
<dbReference type="EMBL" id="VDLU01000001">
    <property type="protein sequence ID" value="TNJ29249.1"/>
    <property type="molecule type" value="Genomic_DNA"/>
</dbReference>
<protein>
    <submittedName>
        <fullName evidence="7">26S protease regulatory subunit 6A</fullName>
    </submittedName>
</protein>
<dbReference type="SUPFAM" id="SSF52540">
    <property type="entry name" value="P-loop containing nucleoside triphosphate hydrolases"/>
    <property type="match status" value="1"/>
</dbReference>
<dbReference type="InterPro" id="IPR012340">
    <property type="entry name" value="NA-bd_OB-fold"/>
</dbReference>
<dbReference type="PANTHER" id="PTHR23073">
    <property type="entry name" value="26S PROTEASOME REGULATORY SUBUNIT"/>
    <property type="match status" value="1"/>
</dbReference>
<keyword evidence="5" id="KW-0175">Coiled coil</keyword>
<accession>A0A4Z1T9R1</accession>
<dbReference type="GO" id="GO:0016887">
    <property type="term" value="F:ATP hydrolysis activity"/>
    <property type="evidence" value="ECO:0007669"/>
    <property type="project" value="InterPro"/>
</dbReference>
<evidence type="ECO:0000256" key="2">
    <source>
        <dbReference type="ARBA" id="ARBA00022741"/>
    </source>
</evidence>
<dbReference type="InterPro" id="IPR027417">
    <property type="entry name" value="P-loop_NTPase"/>
</dbReference>
<dbReference type="GO" id="GO:0005524">
    <property type="term" value="F:ATP binding"/>
    <property type="evidence" value="ECO:0007669"/>
    <property type="project" value="UniProtKB-KW"/>
</dbReference>
<dbReference type="Pfam" id="PF17862">
    <property type="entry name" value="AAA_lid_3"/>
    <property type="match status" value="1"/>
</dbReference>
<sequence length="483" mass="53056">MASSVPIDPEILEFDDASLQQRIAAIKAEVDFMSRECGRHQSSIAEIVETLAVNQKRLQMSKRLPLLIATVSEIVDVTDESVDLMQEVTAHTRRSYDLQLSTLHDRAASKLTQKDEEVDDVADLVDGTGQPRPKLRKAAKTITEGIVIKTTSRYHIFLPKTGAIPRSQLKPTDLVAVNRDTYFLYEKLPAAFDSRVRVMEVTTKPKDTFEDLGGIDPQIAQIKESFLLPLQRPDLLKKIGIKASKGVLLYGSPGTGKTAVARALANAADCAFLQLTATQLVQLYIGEGSAMVIEAFNLARSLIEKSRQGGNPNAGCIIYIDELDAIGGRRSDTGGADRDSTRTMLTLLNCLDGFDSDERIKVLASTNRVDILDPALTRSGRFDRKIEFTPPNEKGRYDILKIHSRKMRLVGTTEDDPVVPGAVGFMELAKSTPEYSGAMLKAVCMEAGLVCLRRNGAAVEHEDFIEAVNIVQGKKDGEVSYFI</sequence>
<comment type="caution">
    <text evidence="7">The sequence shown here is derived from an EMBL/GenBank/DDBJ whole genome shotgun (WGS) entry which is preliminary data.</text>
</comment>
<dbReference type="Gene3D" id="1.10.8.60">
    <property type="match status" value="1"/>
</dbReference>
<evidence type="ECO:0000259" key="6">
    <source>
        <dbReference type="SMART" id="SM00382"/>
    </source>
</evidence>
<dbReference type="Gene3D" id="2.40.50.140">
    <property type="entry name" value="Nucleic acid-binding proteins"/>
    <property type="match status" value="1"/>
</dbReference>
<dbReference type="Pfam" id="PF00004">
    <property type="entry name" value="AAA"/>
    <property type="match status" value="1"/>
</dbReference>
<dbReference type="VEuPathDB" id="GiardiaDB:GMRT_14512"/>
<keyword evidence="7" id="KW-0378">Hydrolase</keyword>
<dbReference type="InterPro" id="IPR050221">
    <property type="entry name" value="26S_Proteasome_ATPase"/>
</dbReference>
<evidence type="ECO:0000313" key="7">
    <source>
        <dbReference type="EMBL" id="TNJ29249.1"/>
    </source>
</evidence>
<dbReference type="AlphaFoldDB" id="A0A4Z1T9R1"/>
<evidence type="ECO:0000256" key="1">
    <source>
        <dbReference type="ARBA" id="ARBA00006914"/>
    </source>
</evidence>
<dbReference type="GO" id="GO:0000502">
    <property type="term" value="C:proteasome complex"/>
    <property type="evidence" value="ECO:0007669"/>
    <property type="project" value="UniProtKB-KW"/>
</dbReference>
<keyword evidence="2" id="KW-0547">Nucleotide-binding</keyword>
<dbReference type="Gene3D" id="3.40.50.300">
    <property type="entry name" value="P-loop containing nucleotide triphosphate hydrolases"/>
    <property type="match status" value="1"/>
</dbReference>
<keyword evidence="8" id="KW-1185">Reference proteome</keyword>
<evidence type="ECO:0000256" key="5">
    <source>
        <dbReference type="ARBA" id="ARBA00023054"/>
    </source>
</evidence>
<dbReference type="SMART" id="SM00382">
    <property type="entry name" value="AAA"/>
    <property type="match status" value="1"/>
</dbReference>
<dbReference type="OrthoDB" id="9443236at2759"/>
<dbReference type="InterPro" id="IPR003959">
    <property type="entry name" value="ATPase_AAA_core"/>
</dbReference>
<dbReference type="GO" id="GO:0006508">
    <property type="term" value="P:proteolysis"/>
    <property type="evidence" value="ECO:0007669"/>
    <property type="project" value="UniProtKB-KW"/>
</dbReference>
<reference evidence="7 8" key="1">
    <citation type="submission" date="2019-05" db="EMBL/GenBank/DDBJ databases">
        <title>The compact genome of Giardia muris reveals important steps in the evolution of intestinal protozoan parasites.</title>
        <authorList>
            <person name="Xu F."/>
            <person name="Jimenez-Gonzalez A."/>
            <person name="Einarsson E."/>
            <person name="Astvaldsson A."/>
            <person name="Peirasmaki D."/>
            <person name="Eckmann L."/>
            <person name="Andersson J.O."/>
            <person name="Svard S.G."/>
            <person name="Jerlstrom-Hultqvist J."/>
        </authorList>
    </citation>
    <scope>NUCLEOTIDE SEQUENCE [LARGE SCALE GENOMIC DNA]</scope>
    <source>
        <strain evidence="7 8">Roberts-Thomson</strain>
    </source>
</reference>
<keyword evidence="7" id="KW-0645">Protease</keyword>
<evidence type="ECO:0000256" key="4">
    <source>
        <dbReference type="ARBA" id="ARBA00022942"/>
    </source>
</evidence>
<dbReference type="FunFam" id="3.40.50.300:FF:001025">
    <property type="entry name" value="ATPase family, AAA domain-containing 2B"/>
    <property type="match status" value="1"/>
</dbReference>
<comment type="similarity">
    <text evidence="1">Belongs to the AAA ATPase family.</text>
</comment>
<organism evidence="7 8">
    <name type="scientific">Giardia muris</name>
    <dbReference type="NCBI Taxonomy" id="5742"/>
    <lineage>
        <taxon>Eukaryota</taxon>
        <taxon>Metamonada</taxon>
        <taxon>Diplomonadida</taxon>
        <taxon>Hexamitidae</taxon>
        <taxon>Giardiinae</taxon>
        <taxon>Giardia</taxon>
    </lineage>
</organism>
<dbReference type="InterPro" id="IPR032501">
    <property type="entry name" value="Prot_ATP_ID_OB_2nd"/>
</dbReference>
<dbReference type="GO" id="GO:0008233">
    <property type="term" value="F:peptidase activity"/>
    <property type="evidence" value="ECO:0007669"/>
    <property type="project" value="UniProtKB-KW"/>
</dbReference>
<gene>
    <name evidence="7" type="ORF">GMRT_14512</name>
</gene>
<keyword evidence="4" id="KW-0647">Proteasome</keyword>
<evidence type="ECO:0000313" key="8">
    <source>
        <dbReference type="Proteomes" id="UP000315496"/>
    </source>
</evidence>
<evidence type="ECO:0000256" key="3">
    <source>
        <dbReference type="ARBA" id="ARBA00022840"/>
    </source>
</evidence>
<keyword evidence="3" id="KW-0067">ATP-binding</keyword>
<dbReference type="Pfam" id="PF16450">
    <property type="entry name" value="Prot_ATP_ID_OB_C"/>
    <property type="match status" value="1"/>
</dbReference>
<proteinExistence type="inferred from homology"/>